<feature type="transmembrane region" description="Helical" evidence="6">
    <location>
        <begin position="108"/>
        <end position="127"/>
    </location>
</feature>
<evidence type="ECO:0000313" key="9">
    <source>
        <dbReference type="Proteomes" id="UP000433181"/>
    </source>
</evidence>
<dbReference type="AlphaFoldDB" id="A0A6I2UD45"/>
<evidence type="ECO:0000256" key="5">
    <source>
        <dbReference type="ARBA" id="ARBA00023136"/>
    </source>
</evidence>
<keyword evidence="5 6" id="KW-0472">Membrane</keyword>
<dbReference type="Gene3D" id="1.20.81.30">
    <property type="entry name" value="Type II secretion system (T2SS), domain F"/>
    <property type="match status" value="1"/>
</dbReference>
<dbReference type="GeneID" id="96779416"/>
<gene>
    <name evidence="8" type="ORF">FYJ84_10800</name>
</gene>
<comment type="caution">
    <text evidence="8">The sequence shown here is derived from an EMBL/GenBank/DDBJ whole genome shotgun (WGS) entry which is preliminary data.</text>
</comment>
<dbReference type="EMBL" id="VUNR01000024">
    <property type="protein sequence ID" value="MSU09468.1"/>
    <property type="molecule type" value="Genomic_DNA"/>
</dbReference>
<organism evidence="8 9">
    <name type="scientific">Anaerovibrio slackiae</name>
    <dbReference type="NCBI Taxonomy" id="2652309"/>
    <lineage>
        <taxon>Bacteria</taxon>
        <taxon>Bacillati</taxon>
        <taxon>Bacillota</taxon>
        <taxon>Negativicutes</taxon>
        <taxon>Selenomonadales</taxon>
        <taxon>Selenomonadaceae</taxon>
        <taxon>Anaerovibrio</taxon>
    </lineage>
</organism>
<evidence type="ECO:0000256" key="1">
    <source>
        <dbReference type="ARBA" id="ARBA00004651"/>
    </source>
</evidence>
<protein>
    <submittedName>
        <fullName evidence="8">Type II secretion system F family protein</fullName>
    </submittedName>
</protein>
<evidence type="ECO:0000313" key="8">
    <source>
        <dbReference type="EMBL" id="MSU09468.1"/>
    </source>
</evidence>
<reference evidence="8 9" key="1">
    <citation type="submission" date="2019-08" db="EMBL/GenBank/DDBJ databases">
        <title>In-depth cultivation of the pig gut microbiome towards novel bacterial diversity and tailored functional studies.</title>
        <authorList>
            <person name="Wylensek D."/>
            <person name="Hitch T.C.A."/>
            <person name="Clavel T."/>
        </authorList>
    </citation>
    <scope>NUCLEOTIDE SEQUENCE [LARGE SCALE GENOMIC DNA]</scope>
    <source>
        <strain evidence="8 9">WCA-693-APC-5D-A</strain>
    </source>
</reference>
<dbReference type="PANTHER" id="PTHR35007:SF2">
    <property type="entry name" value="PILUS ASSEMBLE PROTEIN"/>
    <property type="match status" value="1"/>
</dbReference>
<keyword evidence="2" id="KW-1003">Cell membrane</keyword>
<dbReference type="Pfam" id="PF00482">
    <property type="entry name" value="T2SSF"/>
    <property type="match status" value="1"/>
</dbReference>
<dbReference type="PANTHER" id="PTHR35007">
    <property type="entry name" value="INTEGRAL MEMBRANE PROTEIN-RELATED"/>
    <property type="match status" value="1"/>
</dbReference>
<feature type="transmembrane region" description="Helical" evidence="6">
    <location>
        <begin position="6"/>
        <end position="22"/>
    </location>
</feature>
<evidence type="ECO:0000256" key="6">
    <source>
        <dbReference type="SAM" id="Phobius"/>
    </source>
</evidence>
<accession>A0A6I2UD45</accession>
<dbReference type="InterPro" id="IPR042094">
    <property type="entry name" value="T2SS_GspF_sf"/>
</dbReference>
<evidence type="ECO:0000256" key="4">
    <source>
        <dbReference type="ARBA" id="ARBA00022989"/>
    </source>
</evidence>
<feature type="transmembrane region" description="Helical" evidence="6">
    <location>
        <begin position="133"/>
        <end position="156"/>
    </location>
</feature>
<keyword evidence="4 6" id="KW-1133">Transmembrane helix</keyword>
<feature type="domain" description="Type II secretion system protein GspF" evidence="7">
    <location>
        <begin position="175"/>
        <end position="300"/>
    </location>
</feature>
<evidence type="ECO:0000259" key="7">
    <source>
        <dbReference type="Pfam" id="PF00482"/>
    </source>
</evidence>
<comment type="subcellular location">
    <subcellularLocation>
        <location evidence="1">Cell membrane</location>
        <topology evidence="1">Multi-pass membrane protein</topology>
    </subcellularLocation>
</comment>
<evidence type="ECO:0000256" key="2">
    <source>
        <dbReference type="ARBA" id="ARBA00022475"/>
    </source>
</evidence>
<name>A0A6I2UD45_9FIRM</name>
<keyword evidence="9" id="KW-1185">Reference proteome</keyword>
<dbReference type="GO" id="GO:0005886">
    <property type="term" value="C:plasma membrane"/>
    <property type="evidence" value="ECO:0007669"/>
    <property type="project" value="UniProtKB-SubCell"/>
</dbReference>
<proteinExistence type="predicted"/>
<evidence type="ECO:0000256" key="3">
    <source>
        <dbReference type="ARBA" id="ARBA00022692"/>
    </source>
</evidence>
<dbReference type="InterPro" id="IPR018076">
    <property type="entry name" value="T2SS_GspF_dom"/>
</dbReference>
<feature type="transmembrane region" description="Helical" evidence="6">
    <location>
        <begin position="283"/>
        <end position="305"/>
    </location>
</feature>
<dbReference type="Proteomes" id="UP000433181">
    <property type="component" value="Unassembled WGS sequence"/>
</dbReference>
<sequence>MLLAVFSLSVALLAFAIMYAIIKAKVIPQKELTERLKSLDEGYEGKKIRRTDYNKDEIPGFRERVITPLGHYLGNLITRLAPAAWSAALERKLVTAGKGRVWTAQGYAVFWVIVVLVVIVIAIKYVYGRPDLAPVQLVMVMILFTALGAALPWIMLRIMAQKRQKLITKQLPEVLDLLCVSVQAGLSFDAALRRIVERMKGPLIEECSRMLDDVRMGLPRRQALRMMGERCEVQEVALFVTAIIQAERLGTSLGKTLNNQAINMRERRRQTVKAEAMKAPVKMIFPLVLFIFPSIFVIVLLPALLNMMKNFIK</sequence>
<keyword evidence="3 6" id="KW-0812">Transmembrane</keyword>
<dbReference type="RefSeq" id="WP_154407639.1">
    <property type="nucleotide sequence ID" value="NZ_VUNR01000024.1"/>
</dbReference>